<dbReference type="EMBL" id="CP071090">
    <property type="protein sequence ID" value="QSQ27111.1"/>
    <property type="molecule type" value="Genomic_DNA"/>
</dbReference>
<evidence type="ECO:0000256" key="2">
    <source>
        <dbReference type="ARBA" id="ARBA00022741"/>
    </source>
</evidence>
<keyword evidence="3 6" id="KW-0418">Kinase</keyword>
<dbReference type="PANTHER" id="PTHR43289">
    <property type="entry name" value="MITOGEN-ACTIVATED PROTEIN KINASE KINASE KINASE 20-RELATED"/>
    <property type="match status" value="1"/>
</dbReference>
<evidence type="ECO:0000313" key="6">
    <source>
        <dbReference type="EMBL" id="QSQ27111.1"/>
    </source>
</evidence>
<dbReference type="Gene3D" id="3.30.200.20">
    <property type="entry name" value="Phosphorylase Kinase, domain 1"/>
    <property type="match status" value="1"/>
</dbReference>
<sequence length="1046" mass="111158">MSPTSLPGCLDETQLLDLADGVAPESLRASAEAHLDGCATCRELLAGFLHARAPVPSGSQVAVAPTQAVTTLIEDTRASTGPRIRTLERGTLLGRYVVLERLGAGGMGVVYAAYDPGIDRRIGLKLVQAAPGVEGATERLLDEARAAARTQHPHVVGVHDVGVAGDIVFIAMELVEGGTLRQHLAAHRRGWREVVRLYLQAGRGLAAAHAAGVVHRDFKPDNVLVDRTGRARVTDFGLARFASSTEAALPSPTSPGTDRGSGNAGVATSVAGTPGYIAPEVLAGGPVDARSDQYSFCVALYEGLYGMRPDAPGAREAQERASVPRAVHAAVERGLAPVPEERHASMDALLTTLERTVSPRAARFAGGLGAGIGVAAALASIFIARGPQPCTDSLQRLSGTWDSARGAALERTFRDSGLPGAASVYTAVRQSLDAYAAAWAGAHREACEATRVRGEQSEASMDLRMHCLERRKRELGATVDLLLAGESDAVLSAPKAVRGLTPVSACADVEALARPVPLPTRGPEAARVQAAYDRLAEALARDNAGRWQEAASQAASVAAEAEAVGYKPLLGEALLTEGRALQHLRQEKDAAARLRRAALASQAGRDDARAAEAFAHLVFVDGELAERPEQAELWRELAQSLLERIGGDDGLEATLAYHEGLVLERQGRSAEALPLLHKGLAMRERAYGKDHANLVEVLLSLATTQRSLGQAEEALATQQRARAILVRTFGPDHPYVAMTLNNIAGSYAALQRYDEALAAFAESMATFERAHGPGQPLPYILGLYGNMGVVHFIREDFEAARRTLEKGWRLAQEHRPPGHPDRASLAGPLALALAHLGRTDEALHMVDAIHAELDAAEAEGRQSVRNAELMEQEAHVLLRMRRFEQSASAARRAAVMLRALKAEDALAGALSTLGMALLGADHLAEAERVAREALSLREHLPEPQAAALAEPRAVLGQVLLERGDAARARPLLEQAIADWEKEGQSALNLAIPRFALARALRQSGADAARARALAQSVRETMAPTAEPRIVRLEELDAFLGVHSAAR</sequence>
<evidence type="ECO:0000256" key="1">
    <source>
        <dbReference type="ARBA" id="ARBA00022679"/>
    </source>
</evidence>
<evidence type="ECO:0000256" key="3">
    <source>
        <dbReference type="ARBA" id="ARBA00022777"/>
    </source>
</evidence>
<dbReference type="SUPFAM" id="SSF48452">
    <property type="entry name" value="TPR-like"/>
    <property type="match status" value="3"/>
</dbReference>
<keyword evidence="2" id="KW-0547">Nucleotide-binding</keyword>
<gene>
    <name evidence="6" type="ORF">JY651_20315</name>
</gene>
<dbReference type="CDD" id="cd14014">
    <property type="entry name" value="STKc_PknB_like"/>
    <property type="match status" value="1"/>
</dbReference>
<evidence type="ECO:0000256" key="4">
    <source>
        <dbReference type="ARBA" id="ARBA00022840"/>
    </source>
</evidence>
<dbReference type="PANTHER" id="PTHR43289:SF34">
    <property type="entry name" value="SERINE_THREONINE-PROTEIN KINASE YBDM-RELATED"/>
    <property type="match status" value="1"/>
</dbReference>
<keyword evidence="7" id="KW-1185">Reference proteome</keyword>
<name>A0ABX7P9J8_9BACT</name>
<dbReference type="SMART" id="SM00028">
    <property type="entry name" value="TPR"/>
    <property type="match status" value="5"/>
</dbReference>
<dbReference type="SUPFAM" id="SSF56112">
    <property type="entry name" value="Protein kinase-like (PK-like)"/>
    <property type="match status" value="1"/>
</dbReference>
<keyword evidence="1" id="KW-0808">Transferase</keyword>
<protein>
    <submittedName>
        <fullName evidence="6">Serine/threonine protein kinase</fullName>
    </submittedName>
</protein>
<dbReference type="Gene3D" id="1.10.510.10">
    <property type="entry name" value="Transferase(Phosphotransferase) domain 1"/>
    <property type="match status" value="1"/>
</dbReference>
<proteinExistence type="predicted"/>
<dbReference type="Gene3D" id="1.25.40.10">
    <property type="entry name" value="Tetratricopeptide repeat domain"/>
    <property type="match status" value="3"/>
</dbReference>
<dbReference type="RefSeq" id="WP_206728638.1">
    <property type="nucleotide sequence ID" value="NZ_CP071090.1"/>
</dbReference>
<dbReference type="InterPro" id="IPR000719">
    <property type="entry name" value="Prot_kinase_dom"/>
</dbReference>
<accession>A0ABX7P9J8</accession>
<reference evidence="6 7" key="1">
    <citation type="submission" date="2021-02" db="EMBL/GenBank/DDBJ databases">
        <title>De Novo genome assembly of isolated myxobacteria.</title>
        <authorList>
            <person name="Stevens D.C."/>
        </authorList>
    </citation>
    <scope>NUCLEOTIDE SEQUENCE [LARGE SCALE GENOMIC DNA]</scope>
    <source>
        <strain evidence="7">SCPEA02</strain>
    </source>
</reference>
<dbReference type="InterPro" id="IPR011009">
    <property type="entry name" value="Kinase-like_dom_sf"/>
</dbReference>
<dbReference type="Pfam" id="PF13374">
    <property type="entry name" value="TPR_10"/>
    <property type="match status" value="3"/>
</dbReference>
<keyword evidence="4" id="KW-0067">ATP-binding</keyword>
<organism evidence="6 7">
    <name type="scientific">Pyxidicoccus parkwayensis</name>
    <dbReference type="NCBI Taxonomy" id="2813578"/>
    <lineage>
        <taxon>Bacteria</taxon>
        <taxon>Pseudomonadati</taxon>
        <taxon>Myxococcota</taxon>
        <taxon>Myxococcia</taxon>
        <taxon>Myxococcales</taxon>
        <taxon>Cystobacterineae</taxon>
        <taxon>Myxococcaceae</taxon>
        <taxon>Pyxidicoccus</taxon>
    </lineage>
</organism>
<dbReference type="Pfam" id="PF00069">
    <property type="entry name" value="Pkinase"/>
    <property type="match status" value="1"/>
</dbReference>
<dbReference type="InterPro" id="IPR011990">
    <property type="entry name" value="TPR-like_helical_dom_sf"/>
</dbReference>
<evidence type="ECO:0000259" key="5">
    <source>
        <dbReference type="PROSITE" id="PS50011"/>
    </source>
</evidence>
<dbReference type="InterPro" id="IPR008271">
    <property type="entry name" value="Ser/Thr_kinase_AS"/>
</dbReference>
<feature type="domain" description="Protein kinase" evidence="5">
    <location>
        <begin position="96"/>
        <end position="357"/>
    </location>
</feature>
<dbReference type="Pfam" id="PF13424">
    <property type="entry name" value="TPR_12"/>
    <property type="match status" value="1"/>
</dbReference>
<dbReference type="PROSITE" id="PS00108">
    <property type="entry name" value="PROTEIN_KINASE_ST"/>
    <property type="match status" value="1"/>
</dbReference>
<evidence type="ECO:0000313" key="7">
    <source>
        <dbReference type="Proteomes" id="UP000662747"/>
    </source>
</evidence>
<dbReference type="InterPro" id="IPR019734">
    <property type="entry name" value="TPR_rpt"/>
</dbReference>
<dbReference type="PROSITE" id="PS50011">
    <property type="entry name" value="PROTEIN_KINASE_DOM"/>
    <property type="match status" value="1"/>
</dbReference>
<keyword evidence="6" id="KW-0723">Serine/threonine-protein kinase</keyword>
<dbReference type="Proteomes" id="UP000662747">
    <property type="component" value="Chromosome"/>
</dbReference>
<dbReference type="GO" id="GO:0004674">
    <property type="term" value="F:protein serine/threonine kinase activity"/>
    <property type="evidence" value="ECO:0007669"/>
    <property type="project" value="UniProtKB-KW"/>
</dbReference>